<feature type="compositionally biased region" description="Polar residues" evidence="7">
    <location>
        <begin position="487"/>
        <end position="518"/>
    </location>
</feature>
<dbReference type="CDD" id="cd18787">
    <property type="entry name" value="SF2_C_DEAD"/>
    <property type="match status" value="1"/>
</dbReference>
<evidence type="ECO:0000256" key="2">
    <source>
        <dbReference type="ARBA" id="ARBA00022801"/>
    </source>
</evidence>
<dbReference type="GO" id="GO:0016787">
    <property type="term" value="F:hydrolase activity"/>
    <property type="evidence" value="ECO:0007669"/>
    <property type="project" value="UniProtKB-KW"/>
</dbReference>
<evidence type="ECO:0000256" key="7">
    <source>
        <dbReference type="SAM" id="MobiDB-lite"/>
    </source>
</evidence>
<keyword evidence="2 6" id="KW-0378">Hydrolase</keyword>
<accession>A0A519BJJ0</accession>
<dbReference type="PROSITE" id="PS51194">
    <property type="entry name" value="HELICASE_CTER"/>
    <property type="match status" value="1"/>
</dbReference>
<evidence type="ECO:0000313" key="10">
    <source>
        <dbReference type="EMBL" id="RZD17432.1"/>
    </source>
</evidence>
<dbReference type="InterPro" id="IPR000629">
    <property type="entry name" value="RNA-helicase_DEAD-box_CS"/>
</dbReference>
<dbReference type="Proteomes" id="UP000316562">
    <property type="component" value="Unassembled WGS sequence"/>
</dbReference>
<evidence type="ECO:0000256" key="1">
    <source>
        <dbReference type="ARBA" id="ARBA00022741"/>
    </source>
</evidence>
<evidence type="ECO:0000256" key="4">
    <source>
        <dbReference type="ARBA" id="ARBA00022840"/>
    </source>
</evidence>
<keyword evidence="4 6" id="KW-0067">ATP-binding</keyword>
<dbReference type="Pfam" id="PF00271">
    <property type="entry name" value="Helicase_C"/>
    <property type="match status" value="1"/>
</dbReference>
<dbReference type="PROSITE" id="PS00039">
    <property type="entry name" value="DEAD_ATP_HELICASE"/>
    <property type="match status" value="1"/>
</dbReference>
<feature type="compositionally biased region" description="Low complexity" evidence="7">
    <location>
        <begin position="465"/>
        <end position="480"/>
    </location>
</feature>
<keyword evidence="3 6" id="KW-0347">Helicase</keyword>
<dbReference type="InterPro" id="IPR044742">
    <property type="entry name" value="DEAD/DEAH_RhlB"/>
</dbReference>
<comment type="caution">
    <text evidence="10">The sequence shown here is derived from an EMBL/GenBank/DDBJ whole genome shotgun (WGS) entry which is preliminary data.</text>
</comment>
<dbReference type="FunFam" id="3.40.50.300:FF:000468">
    <property type="entry name" value="ATP-dependent RNA helicase RhlE"/>
    <property type="match status" value="1"/>
</dbReference>
<dbReference type="Pfam" id="PF00270">
    <property type="entry name" value="DEAD"/>
    <property type="match status" value="1"/>
</dbReference>
<dbReference type="InterPro" id="IPR050079">
    <property type="entry name" value="DEAD_box_RNA_helicase"/>
</dbReference>
<dbReference type="SUPFAM" id="SSF52540">
    <property type="entry name" value="P-loop containing nucleoside triphosphate hydrolases"/>
    <property type="match status" value="2"/>
</dbReference>
<organism evidence="10 11">
    <name type="scientific">Acididesulfobacter guangdongensis</name>
    <dbReference type="NCBI Taxonomy" id="2597225"/>
    <lineage>
        <taxon>Bacteria</taxon>
        <taxon>Deltaproteobacteria</taxon>
        <taxon>Candidatus Acidulodesulfobacterales</taxon>
        <taxon>Candidatus Acididesulfobacter</taxon>
    </lineage>
</organism>
<evidence type="ECO:0000256" key="6">
    <source>
        <dbReference type="RuleBase" id="RU000492"/>
    </source>
</evidence>
<evidence type="ECO:0000313" key="11">
    <source>
        <dbReference type="Proteomes" id="UP000316562"/>
    </source>
</evidence>
<feature type="compositionally biased region" description="Polar residues" evidence="7">
    <location>
        <begin position="390"/>
        <end position="417"/>
    </location>
</feature>
<dbReference type="GO" id="GO:0005829">
    <property type="term" value="C:cytosol"/>
    <property type="evidence" value="ECO:0007669"/>
    <property type="project" value="TreeGrafter"/>
</dbReference>
<dbReference type="GO" id="GO:0005524">
    <property type="term" value="F:ATP binding"/>
    <property type="evidence" value="ECO:0007669"/>
    <property type="project" value="UniProtKB-KW"/>
</dbReference>
<evidence type="ECO:0000259" key="8">
    <source>
        <dbReference type="PROSITE" id="PS51192"/>
    </source>
</evidence>
<dbReference type="InterPro" id="IPR001650">
    <property type="entry name" value="Helicase_C-like"/>
</dbReference>
<evidence type="ECO:0000259" key="9">
    <source>
        <dbReference type="PROSITE" id="PS51194"/>
    </source>
</evidence>
<dbReference type="EMBL" id="SGBC01000001">
    <property type="protein sequence ID" value="RZD17432.1"/>
    <property type="molecule type" value="Genomic_DNA"/>
</dbReference>
<feature type="region of interest" description="Disordered" evidence="7">
    <location>
        <begin position="372"/>
        <end position="518"/>
    </location>
</feature>
<dbReference type="GO" id="GO:0003724">
    <property type="term" value="F:RNA helicase activity"/>
    <property type="evidence" value="ECO:0007669"/>
    <property type="project" value="TreeGrafter"/>
</dbReference>
<sequence>MRAIADAGYITPTAVQAKAIPLILAGGDVMASAQTGTGKTAAFTLPILHHLLEKPSVNNNRSGFPRCLILTPTRELAAQVEESVKTYGKYTSLKTMVMYGGVSIFAQIKSLRRHIDIVVSTPGRLLDHITRKTLDLSGVEVLVLDEADRMLDMGFIRDIKKITALLPKQRQNLLLSATFSEEIKSLSKGILHNPVFVEVTRRNTPSELVEQSVHLVQQRLKSHLLSHIIRHYDWKQVLVFTRTKNGANKLTEKLLSDGISSAAIHSNKSQPARTKALTQFKNGSLSVLVATDIVSRGLDIDHLPHVVNFELPNVAEDYIHRIGRTGRAGSAGAAISLVDREELQYLKEIERVIKREIPKVVFDSFVPPANLPAEVQNSSPRRQNMPRRTASANFNTDNTRTADTNKRYTGTTANRADNNNKRYAGTTANRAGDSSRGYSTNSRTFSADNKRYTAGANADDNSRKTGAGNNYYTTRTNNAAMPRTAAPGSQNRPQRYGKSQNARTAQFKTSRPSSKNSD</sequence>
<dbReference type="InterPro" id="IPR014001">
    <property type="entry name" value="Helicase_ATP-bd"/>
</dbReference>
<evidence type="ECO:0000256" key="3">
    <source>
        <dbReference type="ARBA" id="ARBA00022806"/>
    </source>
</evidence>
<dbReference type="InterPro" id="IPR027417">
    <property type="entry name" value="P-loop_NTPase"/>
</dbReference>
<dbReference type="InterPro" id="IPR011545">
    <property type="entry name" value="DEAD/DEAH_box_helicase_dom"/>
</dbReference>
<dbReference type="GO" id="GO:0003676">
    <property type="term" value="F:nucleic acid binding"/>
    <property type="evidence" value="ECO:0007669"/>
    <property type="project" value="InterPro"/>
</dbReference>
<proteinExistence type="inferred from homology"/>
<dbReference type="PANTHER" id="PTHR47959">
    <property type="entry name" value="ATP-DEPENDENT RNA HELICASE RHLE-RELATED"/>
    <property type="match status" value="1"/>
</dbReference>
<feature type="domain" description="Helicase C-terminal" evidence="9">
    <location>
        <begin position="208"/>
        <end position="373"/>
    </location>
</feature>
<feature type="domain" description="Helicase ATP-binding" evidence="8">
    <location>
        <begin position="20"/>
        <end position="197"/>
    </location>
</feature>
<protein>
    <submittedName>
        <fullName evidence="10">DEAD/DEAH box helicase</fullName>
    </submittedName>
</protein>
<dbReference type="PROSITE" id="PS51192">
    <property type="entry name" value="HELICASE_ATP_BIND_1"/>
    <property type="match status" value="1"/>
</dbReference>
<dbReference type="PANTHER" id="PTHR47959:SF13">
    <property type="entry name" value="ATP-DEPENDENT RNA HELICASE RHLE"/>
    <property type="match status" value="1"/>
</dbReference>
<comment type="similarity">
    <text evidence="5 6">Belongs to the DEAD box helicase family.</text>
</comment>
<dbReference type="AlphaFoldDB" id="A0A519BJJ0"/>
<dbReference type="Gene3D" id="3.40.50.300">
    <property type="entry name" value="P-loop containing nucleotide triphosphate hydrolases"/>
    <property type="match status" value="2"/>
</dbReference>
<feature type="compositionally biased region" description="Polar residues" evidence="7">
    <location>
        <begin position="436"/>
        <end position="447"/>
    </location>
</feature>
<keyword evidence="1 6" id="KW-0547">Nucleotide-binding</keyword>
<name>A0A519BJJ0_ACIG2</name>
<dbReference type="SMART" id="SM00490">
    <property type="entry name" value="HELICc"/>
    <property type="match status" value="1"/>
</dbReference>
<dbReference type="CDD" id="cd00268">
    <property type="entry name" value="DEADc"/>
    <property type="match status" value="1"/>
</dbReference>
<dbReference type="SMART" id="SM00487">
    <property type="entry name" value="DEXDc"/>
    <property type="match status" value="1"/>
</dbReference>
<gene>
    <name evidence="10" type="ORF">EVJ46_00255</name>
</gene>
<reference evidence="10 11" key="1">
    <citation type="journal article" date="2019" name="ISME J.">
        <title>Insights into ecological role of a new deltaproteobacterial order Candidatus Acidulodesulfobacterales by metagenomics and metatranscriptomics.</title>
        <authorList>
            <person name="Tan S."/>
            <person name="Liu J."/>
            <person name="Fang Y."/>
            <person name="Hedlund B.P."/>
            <person name="Lian Z.H."/>
            <person name="Huang L.Y."/>
            <person name="Li J.T."/>
            <person name="Huang L.N."/>
            <person name="Li W.J."/>
            <person name="Jiang H.C."/>
            <person name="Dong H.L."/>
            <person name="Shu W.S."/>
        </authorList>
    </citation>
    <scope>NUCLEOTIDE SEQUENCE [LARGE SCALE GENOMIC DNA]</scope>
    <source>
        <strain evidence="10">AP2</strain>
    </source>
</reference>
<evidence type="ECO:0000256" key="5">
    <source>
        <dbReference type="ARBA" id="ARBA00038437"/>
    </source>
</evidence>